<organism evidence="3 4">
    <name type="scientific">Paenactinomyces guangxiensis</name>
    <dbReference type="NCBI Taxonomy" id="1490290"/>
    <lineage>
        <taxon>Bacteria</taxon>
        <taxon>Bacillati</taxon>
        <taxon>Bacillota</taxon>
        <taxon>Bacilli</taxon>
        <taxon>Bacillales</taxon>
        <taxon>Thermoactinomycetaceae</taxon>
        <taxon>Paenactinomyces</taxon>
    </lineage>
</organism>
<accession>A0A7W2A8W2</accession>
<dbReference type="RefSeq" id="WP_181753996.1">
    <property type="nucleotide sequence ID" value="NZ_JACEIQ010000021.1"/>
</dbReference>
<evidence type="ECO:0000313" key="4">
    <source>
        <dbReference type="Proteomes" id="UP000535491"/>
    </source>
</evidence>
<dbReference type="AlphaFoldDB" id="A0A7W2A8W2"/>
<reference evidence="3 4" key="1">
    <citation type="submission" date="2020-07" db="EMBL/GenBank/DDBJ databases">
        <authorList>
            <person name="Feng H."/>
        </authorList>
    </citation>
    <scope>NUCLEOTIDE SEQUENCE [LARGE SCALE GENOMIC DNA]</scope>
    <source>
        <strain evidence="4">s-10</strain>
    </source>
</reference>
<sequence length="370" mass="42774">MVQKVMIFSSVHPYDDSRIFHKQAKSLVKAGFEVELHAVAPFAEKKVEGIRIVGVKRMNKKWKRITAGWMLFRRAIRSGADIYHFHDPELLPWGVLIAWRTGKPVIYDSHENLPKQIYTKPWIPERWRGLISYLVHRVEKKLARRLAAVITATESISDEFQEAKKVIVIKNYPLPVPMIEKTEEGKNLILYVGGISYLRGYREMIQMMEFIPPDLKAELHLIGPLQHIAPEDRDVEQLRQKNIYLHGRIPFDDVQKWLGKGKVGLVCLHPIENYRESLPIKMFEYMAAGLPLVATDFPLWKKIVEGSQCGFTVDALNPKDIADQVVRLLSDDTLRVQMGKNGRQAHETTYNWGVEERKLLSLYQTLLTNK</sequence>
<dbReference type="SUPFAM" id="SSF53756">
    <property type="entry name" value="UDP-Glycosyltransferase/glycogen phosphorylase"/>
    <property type="match status" value="1"/>
</dbReference>
<evidence type="ECO:0000259" key="1">
    <source>
        <dbReference type="Pfam" id="PF00534"/>
    </source>
</evidence>
<keyword evidence="3" id="KW-0808">Transferase</keyword>
<dbReference type="InterPro" id="IPR050194">
    <property type="entry name" value="Glycosyltransferase_grp1"/>
</dbReference>
<dbReference type="InterPro" id="IPR001296">
    <property type="entry name" value="Glyco_trans_1"/>
</dbReference>
<dbReference type="PANTHER" id="PTHR45947:SF3">
    <property type="entry name" value="SULFOQUINOVOSYL TRANSFERASE SQD2"/>
    <property type="match status" value="1"/>
</dbReference>
<dbReference type="Proteomes" id="UP000535491">
    <property type="component" value="Unassembled WGS sequence"/>
</dbReference>
<evidence type="ECO:0000259" key="2">
    <source>
        <dbReference type="Pfam" id="PF13439"/>
    </source>
</evidence>
<dbReference type="Gene3D" id="3.40.50.2000">
    <property type="entry name" value="Glycogen Phosphorylase B"/>
    <property type="match status" value="2"/>
</dbReference>
<feature type="domain" description="Glycosyltransferase subfamily 4-like N-terminal" evidence="2">
    <location>
        <begin position="21"/>
        <end position="171"/>
    </location>
</feature>
<dbReference type="EMBL" id="JACEIQ010000021">
    <property type="protein sequence ID" value="MBA4495991.1"/>
    <property type="molecule type" value="Genomic_DNA"/>
</dbReference>
<gene>
    <name evidence="3" type="ORF">H1191_17000</name>
</gene>
<keyword evidence="4" id="KW-1185">Reference proteome</keyword>
<feature type="domain" description="Glycosyl transferase family 1" evidence="1">
    <location>
        <begin position="181"/>
        <end position="344"/>
    </location>
</feature>
<proteinExistence type="predicted"/>
<dbReference type="Pfam" id="PF00534">
    <property type="entry name" value="Glycos_transf_1"/>
    <property type="match status" value="1"/>
</dbReference>
<dbReference type="InterPro" id="IPR028098">
    <property type="entry name" value="Glyco_trans_4-like_N"/>
</dbReference>
<dbReference type="CDD" id="cd03794">
    <property type="entry name" value="GT4_WbuB-like"/>
    <property type="match status" value="1"/>
</dbReference>
<protein>
    <submittedName>
        <fullName evidence="3">Glycosyltransferase family 4 protein</fullName>
    </submittedName>
</protein>
<dbReference type="PANTHER" id="PTHR45947">
    <property type="entry name" value="SULFOQUINOVOSYL TRANSFERASE SQD2"/>
    <property type="match status" value="1"/>
</dbReference>
<evidence type="ECO:0000313" key="3">
    <source>
        <dbReference type="EMBL" id="MBA4495991.1"/>
    </source>
</evidence>
<dbReference type="GO" id="GO:0016758">
    <property type="term" value="F:hexosyltransferase activity"/>
    <property type="evidence" value="ECO:0007669"/>
    <property type="project" value="TreeGrafter"/>
</dbReference>
<name>A0A7W2A8W2_9BACL</name>
<dbReference type="Pfam" id="PF13439">
    <property type="entry name" value="Glyco_transf_4"/>
    <property type="match status" value="1"/>
</dbReference>
<comment type="caution">
    <text evidence="3">The sequence shown here is derived from an EMBL/GenBank/DDBJ whole genome shotgun (WGS) entry which is preliminary data.</text>
</comment>